<dbReference type="OrthoDB" id="1438165at2"/>
<dbReference type="EMBL" id="FPBK01000006">
    <property type="protein sequence ID" value="SFU53361.1"/>
    <property type="molecule type" value="Genomic_DNA"/>
</dbReference>
<reference evidence="1 2" key="1">
    <citation type="submission" date="2016-10" db="EMBL/GenBank/DDBJ databases">
        <authorList>
            <person name="de Groot N.N."/>
        </authorList>
    </citation>
    <scope>NUCLEOTIDE SEQUENCE [LARGE SCALE GENOMIC DNA]</scope>
    <source>
        <strain evidence="1 2">CGMCC 1.12333</strain>
    </source>
</reference>
<evidence type="ECO:0000313" key="2">
    <source>
        <dbReference type="Proteomes" id="UP000199138"/>
    </source>
</evidence>
<protein>
    <submittedName>
        <fullName evidence="1">Uncharacterized protein</fullName>
    </submittedName>
</protein>
<dbReference type="Proteomes" id="UP000199138">
    <property type="component" value="Unassembled WGS sequence"/>
</dbReference>
<proteinExistence type="predicted"/>
<sequence>MNWAQAEILLKEKIVVTNKSLDSSGKSKYKIVKHIPDFYCSNYNEVGFQIQVGANAFINVPMSMLQKVFKASLQNGYEKAIFNTYYPKEYNNKPCYVHAIGLLFQQAGVMLPVSSRKYKIVK</sequence>
<dbReference type="STRING" id="1224947.SAMN05216480_10688"/>
<dbReference type="AlphaFoldDB" id="A0A1I7GY51"/>
<gene>
    <name evidence="1" type="ORF">SAMN05216480_10688</name>
</gene>
<dbReference type="RefSeq" id="WP_093024984.1">
    <property type="nucleotide sequence ID" value="NZ_FPBK01000006.1"/>
</dbReference>
<evidence type="ECO:0000313" key="1">
    <source>
        <dbReference type="EMBL" id="SFU53361.1"/>
    </source>
</evidence>
<accession>A0A1I7GY51</accession>
<name>A0A1I7GY51_9FLAO</name>
<keyword evidence="2" id="KW-1185">Reference proteome</keyword>
<organism evidence="1 2">
    <name type="scientific">Pustulibacterium marinum</name>
    <dbReference type="NCBI Taxonomy" id="1224947"/>
    <lineage>
        <taxon>Bacteria</taxon>
        <taxon>Pseudomonadati</taxon>
        <taxon>Bacteroidota</taxon>
        <taxon>Flavobacteriia</taxon>
        <taxon>Flavobacteriales</taxon>
        <taxon>Flavobacteriaceae</taxon>
        <taxon>Pustulibacterium</taxon>
    </lineage>
</organism>